<evidence type="ECO:0000313" key="13">
    <source>
        <dbReference type="EMBL" id="PSK35010.1"/>
    </source>
</evidence>
<feature type="compositionally biased region" description="Acidic residues" evidence="11">
    <location>
        <begin position="492"/>
        <end position="506"/>
    </location>
</feature>
<evidence type="ECO:0000256" key="6">
    <source>
        <dbReference type="ARBA" id="ARBA00048017"/>
    </source>
</evidence>
<keyword evidence="7" id="KW-0539">Nucleus</keyword>
<comment type="subunit">
    <text evidence="7">Component of the HAT-B complex composed of at least HAT1 and HAT2. The HAT-B complex binds to histone H4 tail.</text>
</comment>
<accession>A0A2P7YGC2</accession>
<keyword evidence="7" id="KW-0963">Cytoplasm</keyword>
<comment type="subcellular location">
    <subcellularLocation>
        <location evidence="7">Cytoplasm</location>
    </subcellularLocation>
    <subcellularLocation>
        <location evidence="7">Nucleus</location>
    </subcellularLocation>
</comment>
<dbReference type="Gene3D" id="3.90.360.10">
    <property type="entry name" value="Histone acetyl transferase 1 (HAT1), N-terminal domain"/>
    <property type="match status" value="1"/>
</dbReference>
<dbReference type="PIRSF" id="PIRSF038084">
    <property type="entry name" value="HAT-B_cat"/>
    <property type="match status" value="1"/>
</dbReference>
<organism evidence="13 14">
    <name type="scientific">Elsinoe australis</name>
    <dbReference type="NCBI Taxonomy" id="40998"/>
    <lineage>
        <taxon>Eukaryota</taxon>
        <taxon>Fungi</taxon>
        <taxon>Dikarya</taxon>
        <taxon>Ascomycota</taxon>
        <taxon>Pezizomycotina</taxon>
        <taxon>Dothideomycetes</taxon>
        <taxon>Dothideomycetidae</taxon>
        <taxon>Myriangiales</taxon>
        <taxon>Elsinoaceae</taxon>
        <taxon>Elsinoe</taxon>
    </lineage>
</organism>
<comment type="catalytic activity">
    <reaction evidence="6 7">
        <text>L-lysyl-[protein] + acetyl-CoA = N(6)-acetyl-L-lysyl-[protein] + CoA + H(+)</text>
        <dbReference type="Rhea" id="RHEA:45948"/>
        <dbReference type="Rhea" id="RHEA-COMP:9752"/>
        <dbReference type="Rhea" id="RHEA-COMP:10731"/>
        <dbReference type="ChEBI" id="CHEBI:15378"/>
        <dbReference type="ChEBI" id="CHEBI:29969"/>
        <dbReference type="ChEBI" id="CHEBI:57287"/>
        <dbReference type="ChEBI" id="CHEBI:57288"/>
        <dbReference type="ChEBI" id="CHEBI:61930"/>
        <dbReference type="EC" id="2.3.1.48"/>
    </reaction>
</comment>
<dbReference type="EMBL" id="NHZQ01000445">
    <property type="protein sequence ID" value="PSK35010.1"/>
    <property type="molecule type" value="Genomic_DNA"/>
</dbReference>
<comment type="caution">
    <text evidence="13">The sequence shown here is derived from an EMBL/GenBank/DDBJ whole genome shotgun (WGS) entry which is preliminary data.</text>
</comment>
<dbReference type="Pfam" id="PF10394">
    <property type="entry name" value="Hat1_N"/>
    <property type="match status" value="1"/>
</dbReference>
<gene>
    <name evidence="13" type="ORF">B9Z65_1593</name>
</gene>
<proteinExistence type="inferred from homology"/>
<evidence type="ECO:0000256" key="11">
    <source>
        <dbReference type="SAM" id="MobiDB-lite"/>
    </source>
</evidence>
<feature type="site" description="Interaction with histone H4 N-terminus" evidence="10">
    <location>
        <position position="190"/>
    </location>
</feature>
<comment type="similarity">
    <text evidence="1 7">Belongs to the HAT1 family.</text>
</comment>
<dbReference type="GO" id="GO:0005634">
    <property type="term" value="C:nucleus"/>
    <property type="evidence" value="ECO:0007669"/>
    <property type="project" value="UniProtKB-SubCell"/>
</dbReference>
<reference evidence="13 14" key="1">
    <citation type="submission" date="2017-05" db="EMBL/GenBank/DDBJ databases">
        <title>Draft genome sequence of Elsinoe australis.</title>
        <authorList>
            <person name="Cheng Q."/>
        </authorList>
    </citation>
    <scope>NUCLEOTIDE SEQUENCE [LARGE SCALE GENOMIC DNA]</scope>
    <source>
        <strain evidence="13 14">NL1</strain>
    </source>
</reference>
<name>A0A2P7YGC2_9PEZI</name>
<feature type="region of interest" description="Interaction with histone H4 N-terminus" evidence="9">
    <location>
        <begin position="55"/>
        <end position="57"/>
    </location>
</feature>
<dbReference type="OrthoDB" id="10253098at2759"/>
<dbReference type="Gene3D" id="3.40.630.30">
    <property type="match status" value="1"/>
</dbReference>
<evidence type="ECO:0000259" key="12">
    <source>
        <dbReference type="Pfam" id="PF10394"/>
    </source>
</evidence>
<sequence length="529" mass="60131">MASDGEELSEMEQLIADQVGEWSTNSNDAFTISIWQGEREVESFNPEFTYPIYGEEEAIFGYQELRISLAFAAHNLTPHLDVKYQKQFPPQGEIKATEVREPLEEFLPAAAFQSVDRKTALADAEAATFTPPGEKLETFEAKDGTYEVWVAPLSDPRAKQILVNMQILVPMFIEGGTILELEYPWIVDRWKIFMLYQIDSSPPPLASRYVFAGYATSFQVFSLHSRGEELEASLKPHPDNEIDAIVSSWSSDSKSITYLSLPSRERISQFILLPSRQRSGLGSRLYSTVYNHLTAPSHITELTVEDPNEAFDDMRDIADLVHLRTTNSTFSSLRLPSSIATTALSPSEPIPLDLLVSTDIRKTLSKQSKIQPRQLGRLIEMQLLSTIPRGNRSTSRITRKEKSSNENDRQYYFWRLLVKERLYQHNRDSLAQLDREERVEKVEDAVEGVQMDYERLTDRVDARLKSIQANGAAGLKANGDSGKKRRKRVQIEEDEEDGGEAVEDKEEASRQRKKRVRAVVEDDEDGEEV</sequence>
<dbReference type="GO" id="GO:0004402">
    <property type="term" value="F:histone acetyltransferase activity"/>
    <property type="evidence" value="ECO:0007669"/>
    <property type="project" value="UniProtKB-UniRule"/>
</dbReference>
<feature type="active site" description="Proton donor/acceptor" evidence="8">
    <location>
        <position position="305"/>
    </location>
</feature>
<dbReference type="GO" id="GO:0031509">
    <property type="term" value="P:subtelomeric heterochromatin formation"/>
    <property type="evidence" value="ECO:0007669"/>
    <property type="project" value="InterPro"/>
</dbReference>
<keyword evidence="4 7" id="KW-0808">Transferase</keyword>
<evidence type="ECO:0000256" key="10">
    <source>
        <dbReference type="PIRSR" id="PIRSR038084-3"/>
    </source>
</evidence>
<feature type="domain" description="Histone acetyl transferase HAT1 N-terminal" evidence="12">
    <location>
        <begin position="22"/>
        <end position="174"/>
    </location>
</feature>
<dbReference type="InterPro" id="IPR016181">
    <property type="entry name" value="Acyl_CoA_acyltransferase"/>
</dbReference>
<dbReference type="AlphaFoldDB" id="A0A2P7YGC2"/>
<evidence type="ECO:0000256" key="4">
    <source>
        <dbReference type="ARBA" id="ARBA00022679"/>
    </source>
</evidence>
<dbReference type="Proteomes" id="UP000243723">
    <property type="component" value="Unassembled WGS sequence"/>
</dbReference>
<dbReference type="GO" id="GO:0000781">
    <property type="term" value="C:chromosome, telomeric region"/>
    <property type="evidence" value="ECO:0007669"/>
    <property type="project" value="GOC"/>
</dbReference>
<dbReference type="PANTHER" id="PTHR12046">
    <property type="entry name" value="HISTONE ACETYLTRANSFERASE TYPE B CATALYTIC SUBUNIT"/>
    <property type="match status" value="1"/>
</dbReference>
<evidence type="ECO:0000256" key="3">
    <source>
        <dbReference type="ARBA" id="ARBA00021268"/>
    </source>
</evidence>
<feature type="region of interest" description="Disordered" evidence="11">
    <location>
        <begin position="473"/>
        <end position="529"/>
    </location>
</feature>
<dbReference type="STRING" id="40998.A0A2P7YGC2"/>
<feature type="binding site" evidence="9">
    <location>
        <position position="308"/>
    </location>
    <ligand>
        <name>acetyl-CoA</name>
        <dbReference type="ChEBI" id="CHEBI:57288"/>
    </ligand>
</feature>
<evidence type="ECO:0000256" key="8">
    <source>
        <dbReference type="PIRSR" id="PIRSR038084-1"/>
    </source>
</evidence>
<keyword evidence="5 7" id="KW-0012">Acyltransferase</keyword>
<comment type="function">
    <text evidence="7">Catalytic component of the histone acetylase B (HAT-B) complex. Has intrinsic substrate specificity that modifies lysine in recognition sequence GXGKXG. Involved in DNA double-strand break repair.</text>
</comment>
<evidence type="ECO:0000256" key="7">
    <source>
        <dbReference type="PIRNR" id="PIRNR038084"/>
    </source>
</evidence>
<evidence type="ECO:0000256" key="5">
    <source>
        <dbReference type="ARBA" id="ARBA00023315"/>
    </source>
</evidence>
<evidence type="ECO:0000256" key="1">
    <source>
        <dbReference type="ARBA" id="ARBA00010543"/>
    </source>
</evidence>
<evidence type="ECO:0000313" key="14">
    <source>
        <dbReference type="Proteomes" id="UP000243723"/>
    </source>
</evidence>
<evidence type="ECO:0000256" key="2">
    <source>
        <dbReference type="ARBA" id="ARBA00013184"/>
    </source>
</evidence>
<dbReference type="InterPro" id="IPR017380">
    <property type="entry name" value="Hist_AcTrfase_B-typ_cat-su"/>
</dbReference>
<keyword evidence="14" id="KW-1185">Reference proteome</keyword>
<dbReference type="SUPFAM" id="SSF55729">
    <property type="entry name" value="Acyl-CoA N-acyltransferases (Nat)"/>
    <property type="match status" value="1"/>
</dbReference>
<dbReference type="InterPro" id="IPR019467">
    <property type="entry name" value="Hat1_N"/>
</dbReference>
<evidence type="ECO:0000256" key="9">
    <source>
        <dbReference type="PIRSR" id="PIRSR038084-2"/>
    </source>
</evidence>
<dbReference type="GO" id="GO:0005737">
    <property type="term" value="C:cytoplasm"/>
    <property type="evidence" value="ECO:0007669"/>
    <property type="project" value="UniProtKB-SubCell"/>
</dbReference>
<protein>
    <recommendedName>
        <fullName evidence="3 7">Histone acetyltransferase type B catalytic subunit</fullName>
        <ecNumber evidence="2 7">2.3.1.48</ecNumber>
    </recommendedName>
</protein>
<feature type="binding site" evidence="9">
    <location>
        <begin position="277"/>
        <end position="283"/>
    </location>
    <ligand>
        <name>acetyl-CoA</name>
        <dbReference type="ChEBI" id="CHEBI:57288"/>
    </ligand>
</feature>
<dbReference type="EC" id="2.3.1.48" evidence="2 7"/>
<dbReference type="InterPro" id="IPR037113">
    <property type="entry name" value="Hat1_N_sf"/>
</dbReference>